<dbReference type="GO" id="GO:0009423">
    <property type="term" value="P:chorismate biosynthetic process"/>
    <property type="evidence" value="ECO:0007669"/>
    <property type="project" value="UniProtKB-UniRule"/>
</dbReference>
<dbReference type="InterPro" id="IPR001986">
    <property type="entry name" value="Enolpyruvate_Tfrase_dom"/>
</dbReference>
<evidence type="ECO:0000256" key="6">
    <source>
        <dbReference type="ARBA" id="ARBA00023141"/>
    </source>
</evidence>
<feature type="binding site" evidence="8">
    <location>
        <position position="89"/>
    </location>
    <ligand>
        <name>phosphoenolpyruvate</name>
        <dbReference type="ChEBI" id="CHEBI:58702"/>
    </ligand>
</feature>
<dbReference type="Pfam" id="PF00275">
    <property type="entry name" value="EPSP_synthase"/>
    <property type="match status" value="1"/>
</dbReference>
<gene>
    <name evidence="8 10" type="primary">aroA</name>
    <name evidence="10" type="ORF">JF922_07445</name>
</gene>
<feature type="binding site" evidence="8">
    <location>
        <position position="22"/>
    </location>
    <ligand>
        <name>3-phosphoshikimate</name>
        <dbReference type="ChEBI" id="CHEBI:145989"/>
    </ligand>
</feature>
<dbReference type="PROSITE" id="PS00885">
    <property type="entry name" value="EPSP_SYNTHASE_2"/>
    <property type="match status" value="1"/>
</dbReference>
<feature type="binding site" evidence="8">
    <location>
        <position position="21"/>
    </location>
    <ligand>
        <name>3-phosphoshikimate</name>
        <dbReference type="ChEBI" id="CHEBI:145989"/>
    </ligand>
</feature>
<dbReference type="PANTHER" id="PTHR21090">
    <property type="entry name" value="AROM/DEHYDROQUINATE SYNTHASE"/>
    <property type="match status" value="1"/>
</dbReference>
<feature type="binding site" evidence="8">
    <location>
        <position position="308"/>
    </location>
    <ligand>
        <name>3-phosphoshikimate</name>
        <dbReference type="ChEBI" id="CHEBI:145989"/>
    </ligand>
</feature>
<dbReference type="InterPro" id="IPR013792">
    <property type="entry name" value="RNA3'P_cycl/enolpyr_Trfase_a/b"/>
</dbReference>
<comment type="similarity">
    <text evidence="2 8">Belongs to the EPSP synthase family.</text>
</comment>
<keyword evidence="6 8" id="KW-0057">Aromatic amino acid biosynthesis</keyword>
<dbReference type="GO" id="GO:0009073">
    <property type="term" value="P:aromatic amino acid family biosynthetic process"/>
    <property type="evidence" value="ECO:0007669"/>
    <property type="project" value="UniProtKB-KW"/>
</dbReference>
<feature type="binding site" evidence="8">
    <location>
        <position position="159"/>
    </location>
    <ligand>
        <name>phosphoenolpyruvate</name>
        <dbReference type="ChEBI" id="CHEBI:58702"/>
    </ligand>
</feature>
<dbReference type="AlphaFoldDB" id="A0A934ND01"/>
<reference evidence="10" key="1">
    <citation type="submission" date="2020-10" db="EMBL/GenBank/DDBJ databases">
        <title>Ca. Dormibacterota MAGs.</title>
        <authorList>
            <person name="Montgomery K."/>
        </authorList>
    </citation>
    <scope>NUCLEOTIDE SEQUENCE [LARGE SCALE GENOMIC DNA]</scope>
    <source>
        <strain evidence="10">SC8812_S17_10</strain>
    </source>
</reference>
<organism evidence="10 11">
    <name type="scientific">Candidatus Nephthysia bennettiae</name>
    <dbReference type="NCBI Taxonomy" id="3127016"/>
    <lineage>
        <taxon>Bacteria</taxon>
        <taxon>Bacillati</taxon>
        <taxon>Candidatus Dormiibacterota</taxon>
        <taxon>Candidatus Dormibacteria</taxon>
        <taxon>Candidatus Dormibacterales</taxon>
        <taxon>Candidatus Dormibacteraceae</taxon>
        <taxon>Candidatus Nephthysia</taxon>
    </lineage>
</organism>
<evidence type="ECO:0000256" key="8">
    <source>
        <dbReference type="HAMAP-Rule" id="MF_00210"/>
    </source>
</evidence>
<dbReference type="GO" id="GO:0003866">
    <property type="term" value="F:3-phosphoshikimate 1-carboxyvinyltransferase activity"/>
    <property type="evidence" value="ECO:0007669"/>
    <property type="project" value="UniProtKB-UniRule"/>
</dbReference>
<feature type="domain" description="Enolpyruvate transferase" evidence="9">
    <location>
        <begin position="6"/>
        <end position="416"/>
    </location>
</feature>
<feature type="binding site" evidence="8">
    <location>
        <position position="381"/>
    </location>
    <ligand>
        <name>phosphoenolpyruvate</name>
        <dbReference type="ChEBI" id="CHEBI:58702"/>
    </ligand>
</feature>
<comment type="function">
    <text evidence="8">Catalyzes the transfer of the enolpyruvyl moiety of phosphoenolpyruvate (PEP) to the 5-hydroxyl of shikimate-3-phosphate (S3P) to produce enolpyruvyl shikimate-3-phosphate and inorganic phosphate.</text>
</comment>
<evidence type="ECO:0000256" key="5">
    <source>
        <dbReference type="ARBA" id="ARBA00022679"/>
    </source>
</evidence>
<dbReference type="RefSeq" id="WP_338200513.1">
    <property type="nucleotide sequence ID" value="NZ_JAEKNR010000083.1"/>
</dbReference>
<dbReference type="GO" id="GO:0008652">
    <property type="term" value="P:amino acid biosynthetic process"/>
    <property type="evidence" value="ECO:0007669"/>
    <property type="project" value="UniProtKB-KW"/>
</dbReference>
<dbReference type="PIRSF" id="PIRSF000505">
    <property type="entry name" value="EPSPS"/>
    <property type="match status" value="1"/>
</dbReference>
<comment type="pathway">
    <text evidence="1 8">Metabolic intermediate biosynthesis; chorismate biosynthesis; chorismate from D-erythrose 4-phosphate and phosphoenolpyruvate: step 6/7.</text>
</comment>
<keyword evidence="3 8" id="KW-0963">Cytoplasm</keyword>
<feature type="binding site" evidence="8">
    <location>
        <position position="335"/>
    </location>
    <ligand>
        <name>3-phosphoshikimate</name>
        <dbReference type="ChEBI" id="CHEBI:145989"/>
    </ligand>
</feature>
<evidence type="ECO:0000256" key="7">
    <source>
        <dbReference type="ARBA" id="ARBA00044633"/>
    </source>
</evidence>
<comment type="subunit">
    <text evidence="8">Monomer.</text>
</comment>
<name>A0A934ND01_9BACT</name>
<evidence type="ECO:0000313" key="11">
    <source>
        <dbReference type="Proteomes" id="UP000612893"/>
    </source>
</evidence>
<feature type="binding site" evidence="8">
    <location>
        <position position="157"/>
    </location>
    <ligand>
        <name>3-phosphoshikimate</name>
        <dbReference type="ChEBI" id="CHEBI:145989"/>
    </ligand>
</feature>
<accession>A0A934ND01</accession>
<keyword evidence="5 8" id="KW-0808">Transferase</keyword>
<dbReference type="GO" id="GO:0005737">
    <property type="term" value="C:cytoplasm"/>
    <property type="evidence" value="ECO:0007669"/>
    <property type="project" value="UniProtKB-SubCell"/>
</dbReference>
<keyword evidence="11" id="KW-1185">Reference proteome</keyword>
<feature type="binding site" evidence="8">
    <location>
        <position position="339"/>
    </location>
    <ligand>
        <name>phosphoenolpyruvate</name>
        <dbReference type="ChEBI" id="CHEBI:58702"/>
    </ligand>
</feature>
<dbReference type="EMBL" id="JAEKNR010000083">
    <property type="protein sequence ID" value="MBJ7597907.1"/>
    <property type="molecule type" value="Genomic_DNA"/>
</dbReference>
<dbReference type="PROSITE" id="PS00104">
    <property type="entry name" value="EPSP_SYNTHASE_1"/>
    <property type="match status" value="1"/>
</dbReference>
<sequence length="422" mass="43048">MLATVRGTGWLGGRVTVPGDKSISHRALIFNAIAGGEATVNGLSTAADVGSTASCLRALGVEVEDGRVRGAGLHGLRPASGALDCGNSGTTMRLLAGLLAAQPFSSTLVGDASLSARPMERLTQPLRLMGARVESGPLRVGGGGPLAAIDYASPVSSAQVKTALLLAGLYAEGTTRVEEPAPSRDHSERMLRAMGAAIDYRPGAASVVGPVEGLCPLSLTVPGDLSAAAFWLVAGGLSRSGRVQLSGVGVNPSRTALLHVLRRVGLAVHMSGLRQAGEEPVADLEVGGDGGEAQALDVEGAEAALLIDELPVLAVAAAFLPRVSRITGAAELRVKESDRIAAMAEGLTRLGARVSELPDGWEIRGGGGLVGARVSTRGDHRVAMALAVAGLLAEGETEIDGAECVAVSYPKFWDDLELLCSR</sequence>
<feature type="active site" description="Proton acceptor" evidence="8">
    <location>
        <position position="308"/>
    </location>
</feature>
<evidence type="ECO:0000256" key="2">
    <source>
        <dbReference type="ARBA" id="ARBA00009948"/>
    </source>
</evidence>
<evidence type="ECO:0000313" key="10">
    <source>
        <dbReference type="EMBL" id="MBJ7597907.1"/>
    </source>
</evidence>
<comment type="subcellular location">
    <subcellularLocation>
        <location evidence="8">Cytoplasm</location>
    </subcellularLocation>
</comment>
<dbReference type="HAMAP" id="MF_00210">
    <property type="entry name" value="EPSP_synth"/>
    <property type="match status" value="1"/>
</dbReference>
<comment type="caution">
    <text evidence="10">The sequence shown here is derived from an EMBL/GenBank/DDBJ whole genome shotgun (WGS) entry which is preliminary data.</text>
</comment>
<dbReference type="Gene3D" id="3.65.10.10">
    <property type="entry name" value="Enolpyruvate transferase domain"/>
    <property type="match status" value="2"/>
</dbReference>
<dbReference type="CDD" id="cd01556">
    <property type="entry name" value="EPSP_synthase"/>
    <property type="match status" value="1"/>
</dbReference>
<feature type="binding site" evidence="8">
    <location>
        <position position="21"/>
    </location>
    <ligand>
        <name>phosphoenolpyruvate</name>
        <dbReference type="ChEBI" id="CHEBI:58702"/>
    </ligand>
</feature>
<comment type="caution">
    <text evidence="8">Lacks conserved residue(s) required for the propagation of feature annotation.</text>
</comment>
<keyword evidence="4 8" id="KW-0028">Amino-acid biosynthesis</keyword>
<dbReference type="FunFam" id="3.65.10.10:FF:000005">
    <property type="entry name" value="3-phosphoshikimate 1-carboxyvinyltransferase"/>
    <property type="match status" value="1"/>
</dbReference>
<comment type="catalytic activity">
    <reaction evidence="7">
        <text>3-phosphoshikimate + phosphoenolpyruvate = 5-O-(1-carboxyvinyl)-3-phosphoshikimate + phosphate</text>
        <dbReference type="Rhea" id="RHEA:21256"/>
        <dbReference type="ChEBI" id="CHEBI:43474"/>
        <dbReference type="ChEBI" id="CHEBI:57701"/>
        <dbReference type="ChEBI" id="CHEBI:58702"/>
        <dbReference type="ChEBI" id="CHEBI:145989"/>
        <dbReference type="EC" id="2.5.1.19"/>
    </reaction>
    <physiologicalReaction direction="left-to-right" evidence="7">
        <dbReference type="Rhea" id="RHEA:21257"/>
    </physiologicalReaction>
</comment>
<dbReference type="InterPro" id="IPR006264">
    <property type="entry name" value="EPSP_synthase"/>
</dbReference>
<evidence type="ECO:0000256" key="1">
    <source>
        <dbReference type="ARBA" id="ARBA00004811"/>
    </source>
</evidence>
<dbReference type="InterPro" id="IPR023193">
    <property type="entry name" value="EPSP_synthase_CS"/>
</dbReference>
<dbReference type="PANTHER" id="PTHR21090:SF5">
    <property type="entry name" value="PENTAFUNCTIONAL AROM POLYPEPTIDE"/>
    <property type="match status" value="1"/>
</dbReference>
<feature type="binding site" evidence="8">
    <location>
        <position position="117"/>
    </location>
    <ligand>
        <name>phosphoenolpyruvate</name>
        <dbReference type="ChEBI" id="CHEBI:58702"/>
    </ligand>
</feature>
<dbReference type="NCBIfam" id="TIGR01356">
    <property type="entry name" value="aroA"/>
    <property type="match status" value="1"/>
</dbReference>
<feature type="binding site" evidence="8">
    <location>
        <position position="159"/>
    </location>
    <ligand>
        <name>3-phosphoshikimate</name>
        <dbReference type="ChEBI" id="CHEBI:145989"/>
    </ligand>
</feature>
<feature type="binding site" evidence="8">
    <location>
        <position position="26"/>
    </location>
    <ligand>
        <name>3-phosphoshikimate</name>
        <dbReference type="ChEBI" id="CHEBI:145989"/>
    </ligand>
</feature>
<evidence type="ECO:0000256" key="3">
    <source>
        <dbReference type="ARBA" id="ARBA00022490"/>
    </source>
</evidence>
<proteinExistence type="inferred from homology"/>
<dbReference type="Proteomes" id="UP000612893">
    <property type="component" value="Unassembled WGS sequence"/>
</dbReference>
<evidence type="ECO:0000259" key="9">
    <source>
        <dbReference type="Pfam" id="PF00275"/>
    </source>
</evidence>
<dbReference type="EC" id="2.5.1.19" evidence="8"/>
<protein>
    <recommendedName>
        <fullName evidence="8">3-phosphoshikimate 1-carboxyvinyltransferase</fullName>
        <ecNumber evidence="8">2.5.1.19</ecNumber>
    </recommendedName>
    <alternativeName>
        <fullName evidence="8">5-enolpyruvylshikimate-3-phosphate synthase</fullName>
        <shortName evidence="8">EPSP synthase</shortName>
        <shortName evidence="8">EPSPS</shortName>
    </alternativeName>
</protein>
<evidence type="ECO:0000256" key="4">
    <source>
        <dbReference type="ARBA" id="ARBA00022605"/>
    </source>
</evidence>
<dbReference type="SUPFAM" id="SSF55205">
    <property type="entry name" value="EPT/RTPC-like"/>
    <property type="match status" value="1"/>
</dbReference>
<dbReference type="InterPro" id="IPR036968">
    <property type="entry name" value="Enolpyruvate_Tfrase_sf"/>
</dbReference>